<reference evidence="4 5" key="1">
    <citation type="submission" date="2020-10" db="EMBL/GenBank/DDBJ databases">
        <title>Phylogeny of dyella-like bacteria.</title>
        <authorList>
            <person name="Fu J."/>
        </authorList>
    </citation>
    <scope>NUCLEOTIDE SEQUENCE [LARGE SCALE GENOMIC DNA]</scope>
    <source>
        <strain evidence="4 5">DHG40</strain>
    </source>
</reference>
<keyword evidence="5" id="KW-1185">Reference proteome</keyword>
<dbReference type="PANTHER" id="PTHR11051:SF8">
    <property type="entry name" value="PROTEIN-GLUCOSYLGALACTOSYLHYDROXYLYSINE GLUCOSIDASE"/>
    <property type="match status" value="1"/>
</dbReference>
<dbReference type="Proteomes" id="UP001620409">
    <property type="component" value="Unassembled WGS sequence"/>
</dbReference>
<dbReference type="EMBL" id="JADIKI010000023">
    <property type="protein sequence ID" value="MFK2857147.1"/>
    <property type="molecule type" value="Genomic_DNA"/>
</dbReference>
<keyword evidence="4" id="KW-0378">Hydrolase</keyword>
<evidence type="ECO:0000313" key="4">
    <source>
        <dbReference type="EMBL" id="MFK2857147.1"/>
    </source>
</evidence>
<evidence type="ECO:0000313" key="5">
    <source>
        <dbReference type="Proteomes" id="UP001620409"/>
    </source>
</evidence>
<gene>
    <name evidence="4" type="ORF">ISP18_21265</name>
</gene>
<organism evidence="4 5">
    <name type="scientific">Dyella humi</name>
    <dbReference type="NCBI Taxonomy" id="1770547"/>
    <lineage>
        <taxon>Bacteria</taxon>
        <taxon>Pseudomonadati</taxon>
        <taxon>Pseudomonadota</taxon>
        <taxon>Gammaproteobacteria</taxon>
        <taxon>Lysobacterales</taxon>
        <taxon>Rhodanobacteraceae</taxon>
        <taxon>Dyella</taxon>
    </lineage>
</organism>
<dbReference type="InterPro" id="IPR037018">
    <property type="entry name" value="GH65_N"/>
</dbReference>
<feature type="chain" id="PRO_5046127633" evidence="1">
    <location>
        <begin position="37"/>
        <end position="761"/>
    </location>
</feature>
<feature type="domain" description="Glycoside hydrolase family 65 central catalytic" evidence="2">
    <location>
        <begin position="368"/>
        <end position="583"/>
    </location>
</feature>
<dbReference type="SUPFAM" id="SSF74650">
    <property type="entry name" value="Galactose mutarotase-like"/>
    <property type="match status" value="1"/>
</dbReference>
<dbReference type="PANTHER" id="PTHR11051">
    <property type="entry name" value="GLYCOSYL HYDROLASE-RELATED"/>
    <property type="match status" value="1"/>
</dbReference>
<dbReference type="Pfam" id="PF03632">
    <property type="entry name" value="Glyco_hydro_65m"/>
    <property type="match status" value="1"/>
</dbReference>
<dbReference type="InterPro" id="IPR005196">
    <property type="entry name" value="Glyco_hydro_65_N"/>
</dbReference>
<evidence type="ECO:0000259" key="2">
    <source>
        <dbReference type="Pfam" id="PF03632"/>
    </source>
</evidence>
<feature type="signal peptide" evidence="1">
    <location>
        <begin position="1"/>
        <end position="36"/>
    </location>
</feature>
<dbReference type="InterPro" id="IPR012341">
    <property type="entry name" value="6hp_glycosidase-like_sf"/>
</dbReference>
<dbReference type="Gene3D" id="2.70.98.40">
    <property type="entry name" value="Glycoside hydrolase, family 65, N-terminal domain"/>
    <property type="match status" value="1"/>
</dbReference>
<dbReference type="SUPFAM" id="SSF48208">
    <property type="entry name" value="Six-hairpin glycosidases"/>
    <property type="match status" value="1"/>
</dbReference>
<dbReference type="Pfam" id="PF03636">
    <property type="entry name" value="Glyco_hydro_65N"/>
    <property type="match status" value="1"/>
</dbReference>
<feature type="domain" description="Glycoside hydrolase family 65 N-terminal" evidence="3">
    <location>
        <begin position="91"/>
        <end position="309"/>
    </location>
</feature>
<dbReference type="Gene3D" id="2.60.420.10">
    <property type="entry name" value="Maltose phosphorylase, domain 3"/>
    <property type="match status" value="1"/>
</dbReference>
<dbReference type="Gene3D" id="1.50.10.10">
    <property type="match status" value="1"/>
</dbReference>
<name>A0ABW8IPJ2_9GAMM</name>
<keyword evidence="1" id="KW-0732">Signal</keyword>
<protein>
    <submittedName>
        <fullName evidence="4">Glycoside hydrolase family 65 protein</fullName>
    </submittedName>
</protein>
<comment type="caution">
    <text evidence="4">The sequence shown here is derived from an EMBL/GenBank/DDBJ whole genome shotgun (WGS) entry which is preliminary data.</text>
</comment>
<dbReference type="InterPro" id="IPR008928">
    <property type="entry name" value="6-hairpin_glycosidase_sf"/>
</dbReference>
<dbReference type="InterPro" id="IPR005195">
    <property type="entry name" value="Glyco_hydro_65_M"/>
</dbReference>
<dbReference type="InterPro" id="IPR011013">
    <property type="entry name" value="Gal_mutarotase_sf_dom"/>
</dbReference>
<sequence length="761" mass="83902">MPAPLASPFPEGRRASLLGKLAAIALLCTVAPTTFAATDPSFQLTATFNDLASYFPGQLGNGYISTMTAPRGTEGNLAYLVALMDYAKGDVSRPAAIPGWTEIDYRSGRSWLNQSALSASRFQDYGQTLDMYDGTLITHYRYVDESRATDVKVITLVSQASPHLAATQLSITPDFDGDIELSFALNLWAPHQPRFPLARLNGDQVMEALAANNMTLEPTPPATADRAALWYHGDTHMLASGDDTRSLTLWLDGRAEQGAKMAEAVAIALPEGMQASGIKLYQDDYRLALNLHIVVHKGQTYALTKYVAISRDTWGGDAKQDLELAKEARAQGFDALLQHQADAWHALWQSDIVIDGDAKAQQIVHSDLYYLLSNSTPNTVWPIGACGMTPGYTGHVFWDSDSWVFPALLLLHPERAKSMAMFRDASLTPAEQRAREHGLRGAMYPWEADPDNGSSQTPHSAQVLDESEIHVNADIAIAQWQYYLATQDRNWLKQHGWPVIRALADFWASRASYVPDKHRYDILHVTSVAEPYNDIPNDTFTNASARKALEIATAAADVIGVAPDPHWTEVAKGLYLPFDAKEGHYLNFDPSVPFDAHEKGGPLPLLSYPSLDMPMSAQVRRRNYQYATLALEHTHHAMNSMGFEPLSIAAATAGEQAEASKWFEGNMTLNVIKPPFNVRTETANNNTGYFMTASGGLLQNILYGFTGLRIEEQGLVQAYPPMLPAQWKGLTLKHITFRGRPMDITLRRDASGNVTITRHTL</sequence>
<proteinExistence type="predicted"/>
<accession>A0ABW8IPJ2</accession>
<dbReference type="GO" id="GO:0016787">
    <property type="term" value="F:hydrolase activity"/>
    <property type="evidence" value="ECO:0007669"/>
    <property type="project" value="UniProtKB-KW"/>
</dbReference>
<evidence type="ECO:0000259" key="3">
    <source>
        <dbReference type="Pfam" id="PF03636"/>
    </source>
</evidence>
<evidence type="ECO:0000256" key="1">
    <source>
        <dbReference type="SAM" id="SignalP"/>
    </source>
</evidence>